<proteinExistence type="predicted"/>
<keyword evidence="2" id="KW-1185">Reference proteome</keyword>
<dbReference type="Gene3D" id="3.30.470.20">
    <property type="entry name" value="ATP-grasp fold, B domain"/>
    <property type="match status" value="1"/>
</dbReference>
<organism evidence="1 2">
    <name type="scientific">Thiohalocapsa marina</name>
    <dbReference type="NCBI Taxonomy" id="424902"/>
    <lineage>
        <taxon>Bacteria</taxon>
        <taxon>Pseudomonadati</taxon>
        <taxon>Pseudomonadota</taxon>
        <taxon>Gammaproteobacteria</taxon>
        <taxon>Chromatiales</taxon>
        <taxon>Chromatiaceae</taxon>
        <taxon>Thiohalocapsa</taxon>
    </lineage>
</organism>
<evidence type="ECO:0000313" key="1">
    <source>
        <dbReference type="EMBL" id="KAA6184676.1"/>
    </source>
</evidence>
<reference evidence="1 2" key="1">
    <citation type="submission" date="2019-09" db="EMBL/GenBank/DDBJ databases">
        <title>Whole-genome sequence of the purple sulfur bacterium Thiohalocapsa marina DSM 19078.</title>
        <authorList>
            <person name="Kyndt J.A."/>
            <person name="Meyer T.E."/>
        </authorList>
    </citation>
    <scope>NUCLEOTIDE SEQUENCE [LARGE SCALE GENOMIC DNA]</scope>
    <source>
        <strain evidence="1 2">DSM 19078</strain>
    </source>
</reference>
<protein>
    <recommendedName>
        <fullName evidence="3">ATP-grasp domain-containing protein</fullName>
    </recommendedName>
</protein>
<evidence type="ECO:0008006" key="3">
    <source>
        <dbReference type="Google" id="ProtNLM"/>
    </source>
</evidence>
<accession>A0A5M8FLT6</accession>
<name>A0A5M8FLT6_9GAMM</name>
<dbReference type="Proteomes" id="UP000322981">
    <property type="component" value="Unassembled WGS sequence"/>
</dbReference>
<evidence type="ECO:0000313" key="2">
    <source>
        <dbReference type="Proteomes" id="UP000322981"/>
    </source>
</evidence>
<dbReference type="AlphaFoldDB" id="A0A5M8FLT6"/>
<dbReference type="RefSeq" id="WP_150093403.1">
    <property type="nucleotide sequence ID" value="NZ_JBFUOH010000119.1"/>
</dbReference>
<comment type="caution">
    <text evidence="1">The sequence shown here is derived from an EMBL/GenBank/DDBJ whole genome shotgun (WGS) entry which is preliminary data.</text>
</comment>
<dbReference type="OrthoDB" id="5372487at2"/>
<dbReference type="SUPFAM" id="SSF56059">
    <property type="entry name" value="Glutathione synthetase ATP-binding domain-like"/>
    <property type="match status" value="1"/>
</dbReference>
<dbReference type="EMBL" id="VWXX01000016">
    <property type="protein sequence ID" value="KAA6184676.1"/>
    <property type="molecule type" value="Genomic_DNA"/>
</dbReference>
<gene>
    <name evidence="1" type="ORF">F2Q65_11260</name>
</gene>
<sequence>MQEWFAQTWVEGQSHYLCGYLARDGQRAYFWQDNLLQQPGGKSMVLARSGANPGVDVDRLFVGLHALGFHGPFMMELISDAHGALHYIEINPRFWGPLQLVLTACPRLLILFARDHGATLAEPPPPPTAGPHWYAWAQGARQGDCRHYPGAQGLPAEKLLLQHDVYAAADTQALHACF</sequence>